<keyword evidence="2" id="KW-0238">DNA-binding</keyword>
<dbReference type="PROSITE" id="PS00042">
    <property type="entry name" value="HTH_CRP_1"/>
    <property type="match status" value="1"/>
</dbReference>
<reference evidence="7" key="1">
    <citation type="submission" date="2022-06" db="EMBL/GenBank/DDBJ databases">
        <authorList>
            <person name="Sun Q."/>
        </authorList>
    </citation>
    <scope>NUCLEOTIDE SEQUENCE</scope>
    <source>
        <strain evidence="7">S101</strain>
    </source>
</reference>
<comment type="caution">
    <text evidence="7">The sequence shown here is derived from an EMBL/GenBank/DDBJ whole genome shotgun (WGS) entry which is preliminary data.</text>
</comment>
<name>A0AAJ1C1S8_9HYPH</name>
<dbReference type="CDD" id="cd00038">
    <property type="entry name" value="CAP_ED"/>
    <property type="match status" value="1"/>
</dbReference>
<dbReference type="SUPFAM" id="SSF46785">
    <property type="entry name" value="Winged helix' DNA-binding domain"/>
    <property type="match status" value="1"/>
</dbReference>
<dbReference type="SUPFAM" id="SSF51206">
    <property type="entry name" value="cAMP-binding domain-like"/>
    <property type="match status" value="1"/>
</dbReference>
<dbReference type="PRINTS" id="PR00034">
    <property type="entry name" value="HTHCRP"/>
</dbReference>
<dbReference type="InterPro" id="IPR000595">
    <property type="entry name" value="cNMP-bd_dom"/>
</dbReference>
<evidence type="ECO:0000313" key="8">
    <source>
        <dbReference type="Proteomes" id="UP001155380"/>
    </source>
</evidence>
<evidence type="ECO:0000256" key="3">
    <source>
        <dbReference type="ARBA" id="ARBA00023163"/>
    </source>
</evidence>
<dbReference type="RefSeq" id="WP_250913725.1">
    <property type="nucleotide sequence ID" value="NZ_JAMXLX010000012.1"/>
</dbReference>
<dbReference type="InterPro" id="IPR036390">
    <property type="entry name" value="WH_DNA-bd_sf"/>
</dbReference>
<feature type="region of interest" description="Disordered" evidence="4">
    <location>
        <begin position="225"/>
        <end position="254"/>
    </location>
</feature>
<dbReference type="InterPro" id="IPR018335">
    <property type="entry name" value="Tscrpt_reg_HTH_Crp-type_CS"/>
</dbReference>
<dbReference type="SMART" id="SM00100">
    <property type="entry name" value="cNMP"/>
    <property type="match status" value="1"/>
</dbReference>
<organism evidence="7 8">
    <name type="scientific">Ciceribacter sichuanensis</name>
    <dbReference type="NCBI Taxonomy" id="2949647"/>
    <lineage>
        <taxon>Bacteria</taxon>
        <taxon>Pseudomonadati</taxon>
        <taxon>Pseudomonadota</taxon>
        <taxon>Alphaproteobacteria</taxon>
        <taxon>Hyphomicrobiales</taxon>
        <taxon>Rhizobiaceae</taxon>
        <taxon>Ciceribacter</taxon>
    </lineage>
</organism>
<feature type="domain" description="HTH crp-type" evidence="6">
    <location>
        <begin position="133"/>
        <end position="209"/>
    </location>
</feature>
<dbReference type="PROSITE" id="PS50042">
    <property type="entry name" value="CNMP_BINDING_3"/>
    <property type="match status" value="1"/>
</dbReference>
<dbReference type="GO" id="GO:0003700">
    <property type="term" value="F:DNA-binding transcription factor activity"/>
    <property type="evidence" value="ECO:0007669"/>
    <property type="project" value="InterPro"/>
</dbReference>
<evidence type="ECO:0000259" key="6">
    <source>
        <dbReference type="PROSITE" id="PS51063"/>
    </source>
</evidence>
<evidence type="ECO:0000256" key="1">
    <source>
        <dbReference type="ARBA" id="ARBA00023015"/>
    </source>
</evidence>
<dbReference type="Pfam" id="PF13545">
    <property type="entry name" value="HTH_Crp_2"/>
    <property type="match status" value="1"/>
</dbReference>
<dbReference type="AlphaFoldDB" id="A0AAJ1C1S8"/>
<accession>A0AAJ1C1S8</accession>
<evidence type="ECO:0000256" key="4">
    <source>
        <dbReference type="SAM" id="MobiDB-lite"/>
    </source>
</evidence>
<protein>
    <submittedName>
        <fullName evidence="7">Crp/Fnr family transcriptional regulator</fullName>
    </submittedName>
</protein>
<dbReference type="Gene3D" id="2.60.120.10">
    <property type="entry name" value="Jelly Rolls"/>
    <property type="match status" value="1"/>
</dbReference>
<evidence type="ECO:0000259" key="5">
    <source>
        <dbReference type="PROSITE" id="PS50042"/>
    </source>
</evidence>
<keyword evidence="3" id="KW-0804">Transcription</keyword>
<sequence length="254" mass="28521">MPDLNCCDDLQRSVSCIGRTKNYEAGSTLIAEGDEPTIVGHVVSGVVRITQTLDDGRQQIVGLAIKGEFFGHFFRSGSTFLYEAATDVTACVYAQSAFEAMMARDHDVEHMVMMGLLRDLEVSREWMMVLGCQNTLERVVSFMLHIRRRMRMVGLAGDDHVIEFPIGRRDIAGYLGTTVETISRHIQTLARQRIIGIMDKSHFEILNLGRLQTLSKQHWEEWRKEHSLPGEHKPAVTEFSPATGSRRAGEAASK</sequence>
<dbReference type="InterPro" id="IPR036388">
    <property type="entry name" value="WH-like_DNA-bd_sf"/>
</dbReference>
<dbReference type="PROSITE" id="PS51063">
    <property type="entry name" value="HTH_CRP_2"/>
    <property type="match status" value="1"/>
</dbReference>
<dbReference type="InterPro" id="IPR018490">
    <property type="entry name" value="cNMP-bd_dom_sf"/>
</dbReference>
<dbReference type="Gene3D" id="1.10.10.10">
    <property type="entry name" value="Winged helix-like DNA-binding domain superfamily/Winged helix DNA-binding domain"/>
    <property type="match status" value="1"/>
</dbReference>
<gene>
    <name evidence="7" type="ORF">NBH21_24310</name>
</gene>
<dbReference type="InterPro" id="IPR014710">
    <property type="entry name" value="RmlC-like_jellyroll"/>
</dbReference>
<feature type="compositionally biased region" description="Basic and acidic residues" evidence="4">
    <location>
        <begin position="225"/>
        <end position="235"/>
    </location>
</feature>
<proteinExistence type="predicted"/>
<evidence type="ECO:0000256" key="2">
    <source>
        <dbReference type="ARBA" id="ARBA00023125"/>
    </source>
</evidence>
<dbReference type="GO" id="GO:0003677">
    <property type="term" value="F:DNA binding"/>
    <property type="evidence" value="ECO:0007669"/>
    <property type="project" value="UniProtKB-KW"/>
</dbReference>
<dbReference type="SMART" id="SM00419">
    <property type="entry name" value="HTH_CRP"/>
    <property type="match status" value="1"/>
</dbReference>
<dbReference type="InterPro" id="IPR012318">
    <property type="entry name" value="HTH_CRP"/>
</dbReference>
<evidence type="ECO:0000313" key="7">
    <source>
        <dbReference type="EMBL" id="MCO5959895.1"/>
    </source>
</evidence>
<keyword evidence="1" id="KW-0805">Transcription regulation</keyword>
<dbReference type="Proteomes" id="UP001155380">
    <property type="component" value="Unassembled WGS sequence"/>
</dbReference>
<dbReference type="EMBL" id="JAMXLX010000012">
    <property type="protein sequence ID" value="MCO5959895.1"/>
    <property type="molecule type" value="Genomic_DNA"/>
</dbReference>
<feature type="domain" description="Cyclic nucleotide-binding" evidence="5">
    <location>
        <begin position="21"/>
        <end position="71"/>
    </location>
</feature>
<dbReference type="Pfam" id="PF00027">
    <property type="entry name" value="cNMP_binding"/>
    <property type="match status" value="1"/>
</dbReference>